<feature type="transmembrane region" description="Helical" evidence="1">
    <location>
        <begin position="64"/>
        <end position="85"/>
    </location>
</feature>
<accession>A0A9J6ZR93</accession>
<dbReference type="KEGG" id="alkq:M9189_03330"/>
<dbReference type="Proteomes" id="UP001056426">
    <property type="component" value="Chromosome"/>
</dbReference>
<evidence type="ECO:0000313" key="2">
    <source>
        <dbReference type="EMBL" id="URW80386.1"/>
    </source>
</evidence>
<feature type="transmembrane region" description="Helical" evidence="1">
    <location>
        <begin position="137"/>
        <end position="156"/>
    </location>
</feature>
<sequence length="258" mass="28202">MAKKKITKVEEGTSSQAEPKKFVPTEEAKGKATRLRVIAGLLWLLALGAQAGAIALLFKQPVNMMWIIILIAVDLALAVSGSILWKKSNRLDPASKSNKFMFFMQSQLGLVVAVIAFLPFIIFVLGSKNIDAKQKGILGGIAAVALVIAGITGVDFNPPSVEEYTEQTARVEELTGKNEVYWTKSGSKYHLYDDCHSINRDATTEIFAGTVAKARELKNITELCKFCENRSVKEKEAVPVSEPEAESILEGVLETIEE</sequence>
<keyword evidence="1" id="KW-0812">Transmembrane</keyword>
<reference evidence="2" key="1">
    <citation type="submission" date="2022-05" db="EMBL/GenBank/DDBJ databases">
        <authorList>
            <person name="Sun X."/>
        </authorList>
    </citation>
    <scope>NUCLEOTIDE SEQUENCE</scope>
    <source>
        <strain evidence="2">Ai-910</strain>
    </source>
</reference>
<gene>
    <name evidence="2" type="ORF">M9189_03330</name>
</gene>
<feature type="transmembrane region" description="Helical" evidence="1">
    <location>
        <begin position="106"/>
        <end position="125"/>
    </location>
</feature>
<dbReference type="AlphaFoldDB" id="A0A9J6ZR93"/>
<keyword evidence="3" id="KW-1185">Reference proteome</keyword>
<reference evidence="2" key="2">
    <citation type="submission" date="2022-06" db="EMBL/GenBank/DDBJ databases">
        <title>Xiashengella guii gen. nov. sp. nov., a bacterium isolated form anaerobic digestion tank.</title>
        <authorList>
            <person name="Huang H."/>
        </authorList>
    </citation>
    <scope>NUCLEOTIDE SEQUENCE</scope>
    <source>
        <strain evidence="2">Ai-910</strain>
    </source>
</reference>
<protein>
    <submittedName>
        <fullName evidence="2">Uncharacterized protein</fullName>
    </submittedName>
</protein>
<keyword evidence="1" id="KW-0472">Membrane</keyword>
<organism evidence="2 3">
    <name type="scientific">Xiashengella succiniciproducens</name>
    <dbReference type="NCBI Taxonomy" id="2949635"/>
    <lineage>
        <taxon>Bacteria</taxon>
        <taxon>Pseudomonadati</taxon>
        <taxon>Bacteroidota</taxon>
        <taxon>Bacteroidia</taxon>
        <taxon>Marinilabiliales</taxon>
        <taxon>Marinilabiliaceae</taxon>
        <taxon>Xiashengella</taxon>
    </lineage>
</organism>
<dbReference type="RefSeq" id="WP_250724542.1">
    <property type="nucleotide sequence ID" value="NZ_CP098400.1"/>
</dbReference>
<keyword evidence="1" id="KW-1133">Transmembrane helix</keyword>
<evidence type="ECO:0000256" key="1">
    <source>
        <dbReference type="SAM" id="Phobius"/>
    </source>
</evidence>
<proteinExistence type="predicted"/>
<name>A0A9J6ZR93_9BACT</name>
<dbReference type="EMBL" id="CP098400">
    <property type="protein sequence ID" value="URW80386.1"/>
    <property type="molecule type" value="Genomic_DNA"/>
</dbReference>
<evidence type="ECO:0000313" key="3">
    <source>
        <dbReference type="Proteomes" id="UP001056426"/>
    </source>
</evidence>
<feature type="transmembrane region" description="Helical" evidence="1">
    <location>
        <begin position="37"/>
        <end position="58"/>
    </location>
</feature>